<name>A0A8H4RFM5_9HELO</name>
<dbReference type="Proteomes" id="UP000566819">
    <property type="component" value="Unassembled WGS sequence"/>
</dbReference>
<comment type="caution">
    <text evidence="1">The sequence shown here is derived from an EMBL/GenBank/DDBJ whole genome shotgun (WGS) entry which is preliminary data.</text>
</comment>
<protein>
    <submittedName>
        <fullName evidence="1">Uncharacterized protein</fullName>
    </submittedName>
</protein>
<dbReference type="OrthoDB" id="3521870at2759"/>
<evidence type="ECO:0000313" key="2">
    <source>
        <dbReference type="Proteomes" id="UP000566819"/>
    </source>
</evidence>
<accession>A0A8H4RFM5</accession>
<dbReference type="AlphaFoldDB" id="A0A8H4RFM5"/>
<reference evidence="1 2" key="1">
    <citation type="submission" date="2020-03" db="EMBL/GenBank/DDBJ databases">
        <title>Draft Genome Sequence of Cudoniella acicularis.</title>
        <authorList>
            <person name="Buettner E."/>
            <person name="Kellner H."/>
        </authorList>
    </citation>
    <scope>NUCLEOTIDE SEQUENCE [LARGE SCALE GENOMIC DNA]</scope>
    <source>
        <strain evidence="1 2">DSM 108380</strain>
    </source>
</reference>
<sequence length="348" mass="40248">MPRHWLTTVRSILRDLRRANTAKPDESQLELLNITIRQTYDLSGLENICIIEEFLNDDPRKEETDCMVVLFRPKMSADFCSKYVSSLLFGWIAEDISQQIVDSVRIKRNPILQIPNDIYSNGVQAEMTALFRQKTKSKHLYISLVIRKERQSDTQITSSELYTLFSTAVKQALRQPLVNFVEVVTAKTTRLYVTSIVEGWENITNQMEIYQTPWFNFMDVLGQQCVLLAVFEATRMQSPNVKARVPLRDMVPSEQNSKSSKRKLPTTEDRYLAKKWQIDLLMSKQIFWHDEPAAPGQLLFAHGYLVFDRFIHDDDAPSTTATPPFDAIDRDKSESTVEQLRRIMMKGA</sequence>
<dbReference type="EMBL" id="JAAMPI010000706">
    <property type="protein sequence ID" value="KAF4629207.1"/>
    <property type="molecule type" value="Genomic_DNA"/>
</dbReference>
<proteinExistence type="predicted"/>
<evidence type="ECO:0000313" key="1">
    <source>
        <dbReference type="EMBL" id="KAF4629207.1"/>
    </source>
</evidence>
<keyword evidence="2" id="KW-1185">Reference proteome</keyword>
<organism evidence="1 2">
    <name type="scientific">Cudoniella acicularis</name>
    <dbReference type="NCBI Taxonomy" id="354080"/>
    <lineage>
        <taxon>Eukaryota</taxon>
        <taxon>Fungi</taxon>
        <taxon>Dikarya</taxon>
        <taxon>Ascomycota</taxon>
        <taxon>Pezizomycotina</taxon>
        <taxon>Leotiomycetes</taxon>
        <taxon>Helotiales</taxon>
        <taxon>Tricladiaceae</taxon>
        <taxon>Cudoniella</taxon>
    </lineage>
</organism>
<gene>
    <name evidence="1" type="ORF">G7Y89_g8939</name>
</gene>